<evidence type="ECO:0000256" key="10">
    <source>
        <dbReference type="SAM" id="Phobius"/>
    </source>
</evidence>
<proteinExistence type="inferred from homology"/>
<feature type="transmembrane region" description="Helical" evidence="10">
    <location>
        <begin position="12"/>
        <end position="35"/>
    </location>
</feature>
<dbReference type="Pfam" id="PF04420">
    <property type="entry name" value="CHD5"/>
    <property type="match status" value="1"/>
</dbReference>
<keyword evidence="7 10" id="KW-0472">Membrane</keyword>
<gene>
    <name evidence="11" type="ORF">LARSCL_LOCUS5826</name>
</gene>
<keyword evidence="12" id="KW-1185">Reference proteome</keyword>
<dbReference type="GO" id="GO:0005789">
    <property type="term" value="C:endoplasmic reticulum membrane"/>
    <property type="evidence" value="ECO:0007669"/>
    <property type="project" value="UniProtKB-SubCell"/>
</dbReference>
<keyword evidence="6 10" id="KW-1133">Transmembrane helix</keyword>
<evidence type="ECO:0000256" key="9">
    <source>
        <dbReference type="ARBA" id="ARBA00033006"/>
    </source>
</evidence>
<comment type="caution">
    <text evidence="11">The sequence shown here is derived from an EMBL/GenBank/DDBJ whole genome shotgun (WGS) entry which is preliminary data.</text>
</comment>
<dbReference type="PANTHER" id="PTHR42650">
    <property type="entry name" value="TAIL-ANCHORED PROTEIN INSERTION RECEPTOR WRB"/>
    <property type="match status" value="1"/>
</dbReference>
<sequence>MEDTNLSYFNLPLFWTVTVCGIFGAFIPFVIKMFLQVITRESEMEANLRRQACDLKAELGSISMVDEFAKYAKIKRKVMKVTDELTHQADLRSSYTLKVRFISTAALYAVMSCTVLFLLWNYRKTPVVVMPEDWLFPLSSLLSYPSDIPGKLYSPDKKNLKEQFNTFDDFKYNETPSHKFSFTRSMLQVQVE</sequence>
<comment type="subcellular location">
    <subcellularLocation>
        <location evidence="1">Endoplasmic reticulum membrane</location>
        <topology evidence="1">Multi-pass membrane protein</topology>
    </subcellularLocation>
</comment>
<evidence type="ECO:0000256" key="7">
    <source>
        <dbReference type="ARBA" id="ARBA00023136"/>
    </source>
</evidence>
<reference evidence="11 12" key="1">
    <citation type="submission" date="2024-04" db="EMBL/GenBank/DDBJ databases">
        <authorList>
            <person name="Rising A."/>
            <person name="Reimegard J."/>
            <person name="Sonavane S."/>
            <person name="Akerstrom W."/>
            <person name="Nylinder S."/>
            <person name="Hedman E."/>
            <person name="Kallberg Y."/>
        </authorList>
    </citation>
    <scope>NUCLEOTIDE SEQUENCE [LARGE SCALE GENOMIC DNA]</scope>
</reference>
<evidence type="ECO:0000256" key="5">
    <source>
        <dbReference type="ARBA" id="ARBA00022824"/>
    </source>
</evidence>
<evidence type="ECO:0000313" key="11">
    <source>
        <dbReference type="EMBL" id="CAL1271454.1"/>
    </source>
</evidence>
<dbReference type="GO" id="GO:0043495">
    <property type="term" value="F:protein-membrane adaptor activity"/>
    <property type="evidence" value="ECO:0007669"/>
    <property type="project" value="TreeGrafter"/>
</dbReference>
<dbReference type="PANTHER" id="PTHR42650:SF1">
    <property type="entry name" value="GUIDED ENTRY OF TAIL-ANCHORED PROTEINS FACTOR 1"/>
    <property type="match status" value="1"/>
</dbReference>
<evidence type="ECO:0000313" key="12">
    <source>
        <dbReference type="Proteomes" id="UP001497382"/>
    </source>
</evidence>
<dbReference type="GO" id="GO:0071816">
    <property type="term" value="P:tail-anchored membrane protein insertion into ER membrane"/>
    <property type="evidence" value="ECO:0007669"/>
    <property type="project" value="InterPro"/>
</dbReference>
<evidence type="ECO:0000256" key="3">
    <source>
        <dbReference type="ARBA" id="ARBA00017951"/>
    </source>
</evidence>
<feature type="transmembrane region" description="Helical" evidence="10">
    <location>
        <begin position="101"/>
        <end position="122"/>
    </location>
</feature>
<dbReference type="GO" id="GO:0043529">
    <property type="term" value="C:GET complex"/>
    <property type="evidence" value="ECO:0007669"/>
    <property type="project" value="TreeGrafter"/>
</dbReference>
<protein>
    <recommendedName>
        <fullName evidence="3">Guided entry of tail-anchored proteins factor 1</fullName>
    </recommendedName>
    <alternativeName>
        <fullName evidence="8">Tail-anchored protein insertion receptor WRB</fullName>
    </alternativeName>
    <alternativeName>
        <fullName evidence="9">Tryptophan-rich basic protein</fullName>
    </alternativeName>
</protein>
<organism evidence="11 12">
    <name type="scientific">Larinioides sclopetarius</name>
    <dbReference type="NCBI Taxonomy" id="280406"/>
    <lineage>
        <taxon>Eukaryota</taxon>
        <taxon>Metazoa</taxon>
        <taxon>Ecdysozoa</taxon>
        <taxon>Arthropoda</taxon>
        <taxon>Chelicerata</taxon>
        <taxon>Arachnida</taxon>
        <taxon>Araneae</taxon>
        <taxon>Araneomorphae</taxon>
        <taxon>Entelegynae</taxon>
        <taxon>Araneoidea</taxon>
        <taxon>Araneidae</taxon>
        <taxon>Larinioides</taxon>
    </lineage>
</organism>
<evidence type="ECO:0000256" key="2">
    <source>
        <dbReference type="ARBA" id="ARBA00010799"/>
    </source>
</evidence>
<evidence type="ECO:0000256" key="4">
    <source>
        <dbReference type="ARBA" id="ARBA00022692"/>
    </source>
</evidence>
<comment type="similarity">
    <text evidence="2">Belongs to the WRB/GET1 family.</text>
</comment>
<dbReference type="InterPro" id="IPR028945">
    <property type="entry name" value="Get1"/>
</dbReference>
<dbReference type="AlphaFoldDB" id="A0AAV1ZIP6"/>
<dbReference type="Proteomes" id="UP001497382">
    <property type="component" value="Unassembled WGS sequence"/>
</dbReference>
<dbReference type="Gene3D" id="1.10.287.660">
    <property type="entry name" value="Helix hairpin bin"/>
    <property type="match status" value="1"/>
</dbReference>
<accession>A0AAV1ZIP6</accession>
<keyword evidence="5" id="KW-0256">Endoplasmic reticulum</keyword>
<evidence type="ECO:0000256" key="1">
    <source>
        <dbReference type="ARBA" id="ARBA00004477"/>
    </source>
</evidence>
<name>A0AAV1ZIP6_9ARAC</name>
<keyword evidence="4 10" id="KW-0812">Transmembrane</keyword>
<dbReference type="EMBL" id="CAXIEN010000054">
    <property type="protein sequence ID" value="CAL1271454.1"/>
    <property type="molecule type" value="Genomic_DNA"/>
</dbReference>
<evidence type="ECO:0000256" key="8">
    <source>
        <dbReference type="ARBA" id="ARBA00032437"/>
    </source>
</evidence>
<dbReference type="InterPro" id="IPR029012">
    <property type="entry name" value="Helix_hairpin_bin_sf"/>
</dbReference>
<evidence type="ECO:0000256" key="6">
    <source>
        <dbReference type="ARBA" id="ARBA00022989"/>
    </source>
</evidence>